<gene>
    <name evidence="2" type="ORF">PR048_015779</name>
</gene>
<reference evidence="2 3" key="1">
    <citation type="submission" date="2023-02" db="EMBL/GenBank/DDBJ databases">
        <title>LHISI_Scaffold_Assembly.</title>
        <authorList>
            <person name="Stuart O.P."/>
            <person name="Cleave R."/>
            <person name="Magrath M.J.L."/>
            <person name="Mikheyev A.S."/>
        </authorList>
    </citation>
    <scope>NUCLEOTIDE SEQUENCE [LARGE SCALE GENOMIC DNA]</scope>
    <source>
        <strain evidence="2">Daus_M_001</strain>
        <tissue evidence="2">Leg muscle</tissue>
    </source>
</reference>
<sequence length="504" mass="55502">MPVRLRLRAQYYGTDCPLTSSLNPNRDRDKLRTLVFAPLHEGSGILGHAVFSYLVNLRLTTRRCGTRCRGRAAGRTRARTSASGLGDDRWREAKRCHKCRAIATADTRICLGRRSIRAGRSPCTSGYLHSAGNWNPPCPPACCVPLSFQRRGSRVLQTDCKIKTVWKRLTTHSNSRPTVAQSVDLPPVCGAVGSEFQSQWLDYSPPTEANRIFACGNRAGLCRWLTGFLGDIPFTPPLHSGASPYSPRFIVPPKFSTPLHFVRRIKIVYRQSRNHSLCKCRISITKFSPDVGEQLTFGLEGTLFIRSDEHETVDLPWSSPCHRPIGQRDTSESCPIGHAITDEGDKTKTRQRIRHGLKSRRPCTLCSIYKCTPPQQLVLARLLTTGYTTRFMAEILDVHFISGGVVMEESKFMWGYLYDSVSDMNNVKGGSSGAVVSALVSHHGDPGPIPGGFAPGFSHVGIVLDDATCRRALSGNTPGSPALELQRRSIPAPHLMSCSGMTGT</sequence>
<evidence type="ECO:0000256" key="1">
    <source>
        <dbReference type="SAM" id="MobiDB-lite"/>
    </source>
</evidence>
<protein>
    <submittedName>
        <fullName evidence="2">Uncharacterized protein</fullName>
    </submittedName>
</protein>
<accession>A0ABQ9HHY4</accession>
<comment type="caution">
    <text evidence="2">The sequence shown here is derived from an EMBL/GenBank/DDBJ whole genome shotgun (WGS) entry which is preliminary data.</text>
</comment>
<evidence type="ECO:0000313" key="2">
    <source>
        <dbReference type="EMBL" id="KAJ8883924.1"/>
    </source>
</evidence>
<keyword evidence="3" id="KW-1185">Reference proteome</keyword>
<dbReference type="EMBL" id="JARBHB010000005">
    <property type="protein sequence ID" value="KAJ8883924.1"/>
    <property type="molecule type" value="Genomic_DNA"/>
</dbReference>
<evidence type="ECO:0000313" key="3">
    <source>
        <dbReference type="Proteomes" id="UP001159363"/>
    </source>
</evidence>
<organism evidence="2 3">
    <name type="scientific">Dryococelus australis</name>
    <dbReference type="NCBI Taxonomy" id="614101"/>
    <lineage>
        <taxon>Eukaryota</taxon>
        <taxon>Metazoa</taxon>
        <taxon>Ecdysozoa</taxon>
        <taxon>Arthropoda</taxon>
        <taxon>Hexapoda</taxon>
        <taxon>Insecta</taxon>
        <taxon>Pterygota</taxon>
        <taxon>Neoptera</taxon>
        <taxon>Polyneoptera</taxon>
        <taxon>Phasmatodea</taxon>
        <taxon>Verophasmatodea</taxon>
        <taxon>Anareolatae</taxon>
        <taxon>Phasmatidae</taxon>
        <taxon>Eurycanthinae</taxon>
        <taxon>Dryococelus</taxon>
    </lineage>
</organism>
<feature type="region of interest" description="Disordered" evidence="1">
    <location>
        <begin position="326"/>
        <end position="349"/>
    </location>
</feature>
<proteinExistence type="predicted"/>
<name>A0ABQ9HHY4_9NEOP</name>
<dbReference type="Proteomes" id="UP001159363">
    <property type="component" value="Chromosome 4"/>
</dbReference>